<feature type="chain" id="PRO_5013097300" evidence="5">
    <location>
        <begin position="29"/>
        <end position="495"/>
    </location>
</feature>
<dbReference type="PROSITE" id="PS50297">
    <property type="entry name" value="ANK_REP_REGION"/>
    <property type="match status" value="1"/>
</dbReference>
<sequence length="495" mass="56320">MMSSFSFRRSSFLLLSWVLLIPSLQVEALWWSNLDNKNESSEEVQQFDQPSSVKAQRTNHNNNPSLAFEYGVDVSFPMHHAPVSTNYAWLPHNQQPNAEIPDEYKDMPVQPLGDMQSKYENYIQGCVDYYNKDGKNKGERCVTTERDRLAMSLRQPQSMYNYTQMGYTKIRAPDHVFRLLKEFWEKNKHRETLERWAVGNVYTNHWESPSYMVSVENEALDGGGYVLKQHIWNAARDTIEEWTGYKQAECSLYGIRVYKEGAMLAPHVDRLPLVSSAIINVDQDVDEPWPLEVIGHDGIARNVTMEPGDLVLYESHSILHGRPFPLKGRFMANVFIHFEPTQKIGGESEYTGDLPPYLIPGSPEEARWRSSNPHGHKLLNQQQPGTTGSTTAHMLAARGQYEDLRQFLNENPDSVNARDKNDWMPLHEGIRKGDLDCVELLLDRGAEVNAVTPHGSPLYMAQTFHAGNKALQQLLESRGAKLHPPPSKGASEGEL</sequence>
<keyword evidence="2 3" id="KW-0040">ANK repeat</keyword>
<dbReference type="Pfam" id="PF12796">
    <property type="entry name" value="Ank_2"/>
    <property type="match status" value="1"/>
</dbReference>
<evidence type="ECO:0000256" key="2">
    <source>
        <dbReference type="ARBA" id="ARBA00023043"/>
    </source>
</evidence>
<dbReference type="SUPFAM" id="SSF48403">
    <property type="entry name" value="Ankyrin repeat"/>
    <property type="match status" value="1"/>
</dbReference>
<reference evidence="6 7" key="1">
    <citation type="journal article" date="2015" name="Plant Cell">
        <title>Oil accumulation by the oleaginous diatom Fistulifera solaris as revealed by the genome and transcriptome.</title>
        <authorList>
            <person name="Tanaka T."/>
            <person name="Maeda Y."/>
            <person name="Veluchamy A."/>
            <person name="Tanaka M."/>
            <person name="Abida H."/>
            <person name="Marechal E."/>
            <person name="Bowler C."/>
            <person name="Muto M."/>
            <person name="Sunaga Y."/>
            <person name="Tanaka M."/>
            <person name="Yoshino T."/>
            <person name="Taniguchi T."/>
            <person name="Fukuda Y."/>
            <person name="Nemoto M."/>
            <person name="Matsumoto M."/>
            <person name="Wong P.S."/>
            <person name="Aburatani S."/>
            <person name="Fujibuchi W."/>
        </authorList>
    </citation>
    <scope>NUCLEOTIDE SEQUENCE [LARGE SCALE GENOMIC DNA]</scope>
    <source>
        <strain evidence="6 7">JPCC DA0580</strain>
    </source>
</reference>
<dbReference type="PROSITE" id="PS50088">
    <property type="entry name" value="ANK_REPEAT"/>
    <property type="match status" value="1"/>
</dbReference>
<feature type="compositionally biased region" description="Polar residues" evidence="4">
    <location>
        <begin position="369"/>
        <end position="389"/>
    </location>
</feature>
<keyword evidence="5" id="KW-0732">Signal</keyword>
<keyword evidence="7" id="KW-1185">Reference proteome</keyword>
<keyword evidence="1" id="KW-0677">Repeat</keyword>
<dbReference type="InterPro" id="IPR002110">
    <property type="entry name" value="Ankyrin_rpt"/>
</dbReference>
<accession>A0A1Z5K087</accession>
<dbReference type="Gene3D" id="1.25.40.20">
    <property type="entry name" value="Ankyrin repeat-containing domain"/>
    <property type="match status" value="1"/>
</dbReference>
<feature type="repeat" description="ANK" evidence="3">
    <location>
        <begin position="421"/>
        <end position="453"/>
    </location>
</feature>
<feature type="region of interest" description="Disordered" evidence="4">
    <location>
        <begin position="365"/>
        <end position="389"/>
    </location>
</feature>
<feature type="region of interest" description="Disordered" evidence="4">
    <location>
        <begin position="41"/>
        <end position="60"/>
    </location>
</feature>
<organism evidence="6 7">
    <name type="scientific">Fistulifera solaris</name>
    <name type="common">Oleaginous diatom</name>
    <dbReference type="NCBI Taxonomy" id="1519565"/>
    <lineage>
        <taxon>Eukaryota</taxon>
        <taxon>Sar</taxon>
        <taxon>Stramenopiles</taxon>
        <taxon>Ochrophyta</taxon>
        <taxon>Bacillariophyta</taxon>
        <taxon>Bacillariophyceae</taxon>
        <taxon>Bacillariophycidae</taxon>
        <taxon>Naviculales</taxon>
        <taxon>Naviculaceae</taxon>
        <taxon>Fistulifera</taxon>
    </lineage>
</organism>
<evidence type="ECO:0000256" key="3">
    <source>
        <dbReference type="PROSITE-ProRule" id="PRU00023"/>
    </source>
</evidence>
<dbReference type="Proteomes" id="UP000198406">
    <property type="component" value="Unassembled WGS sequence"/>
</dbReference>
<dbReference type="AlphaFoldDB" id="A0A1Z5K087"/>
<evidence type="ECO:0000313" key="6">
    <source>
        <dbReference type="EMBL" id="GAX19723.1"/>
    </source>
</evidence>
<dbReference type="EMBL" id="BDSP01000137">
    <property type="protein sequence ID" value="GAX19723.1"/>
    <property type="molecule type" value="Genomic_DNA"/>
</dbReference>
<evidence type="ECO:0000256" key="4">
    <source>
        <dbReference type="SAM" id="MobiDB-lite"/>
    </source>
</evidence>
<dbReference type="PANTHER" id="PTHR24173:SF74">
    <property type="entry name" value="ANKYRIN REPEAT DOMAIN-CONTAINING PROTEIN 16"/>
    <property type="match status" value="1"/>
</dbReference>
<evidence type="ECO:0000256" key="1">
    <source>
        <dbReference type="ARBA" id="ARBA00022737"/>
    </source>
</evidence>
<comment type="caution">
    <text evidence="6">The sequence shown here is derived from an EMBL/GenBank/DDBJ whole genome shotgun (WGS) entry which is preliminary data.</text>
</comment>
<gene>
    <name evidence="6" type="ORF">FisN_19Hh310</name>
</gene>
<evidence type="ECO:0000313" key="7">
    <source>
        <dbReference type="Proteomes" id="UP000198406"/>
    </source>
</evidence>
<dbReference type="SMART" id="SM00248">
    <property type="entry name" value="ANK"/>
    <property type="match status" value="2"/>
</dbReference>
<name>A0A1Z5K087_FISSO</name>
<dbReference type="PANTHER" id="PTHR24173">
    <property type="entry name" value="ANKYRIN REPEAT CONTAINING"/>
    <property type="match status" value="1"/>
</dbReference>
<dbReference type="InterPro" id="IPR036770">
    <property type="entry name" value="Ankyrin_rpt-contain_sf"/>
</dbReference>
<dbReference type="InParanoid" id="A0A1Z5K087"/>
<proteinExistence type="predicted"/>
<feature type="signal peptide" evidence="5">
    <location>
        <begin position="1"/>
        <end position="28"/>
    </location>
</feature>
<evidence type="ECO:0000256" key="5">
    <source>
        <dbReference type="SAM" id="SignalP"/>
    </source>
</evidence>
<protein>
    <submittedName>
        <fullName evidence="6">Uncharacterized protein</fullName>
    </submittedName>
</protein>
<dbReference type="OrthoDB" id="194358at2759"/>
<feature type="compositionally biased region" description="Polar residues" evidence="4">
    <location>
        <begin position="43"/>
        <end position="60"/>
    </location>
</feature>